<dbReference type="InterPro" id="IPR036465">
    <property type="entry name" value="vWFA_dom_sf"/>
</dbReference>
<gene>
    <name evidence="2" type="ORF">TPA0910_45540</name>
</gene>
<feature type="domain" description="VWFA" evidence="1">
    <location>
        <begin position="65"/>
        <end position="245"/>
    </location>
</feature>
<sequence length="264" mass="28805">MGGQSLRMAIDYRKHPRIDDREPDTASAAAISLEKVTTRAPALVSLYKTAAVSLTKHGVGGQRAAVYLVLDRSGSMRRYYRDGSVQHLAEQTLALAAHLDDDGVVPVVFFSTGIDGTADISLDAYRDRIGPLHDSMGHMGRTNYHVAMQAVIDHYTSCGSDDPAFVVFQTDGSPTSKAAAEHVLCTAAKLPIFWQFIGFGDDEFRFLRRLDELSVPGRRVVDNAGFFAAGPDPKSLSDVDLYDQLLQEFPQWLTAARATGIVKS</sequence>
<dbReference type="PROSITE" id="PS50234">
    <property type="entry name" value="VWFA"/>
    <property type="match status" value="1"/>
</dbReference>
<evidence type="ECO:0000313" key="2">
    <source>
        <dbReference type="EMBL" id="GHJ30121.1"/>
    </source>
</evidence>
<keyword evidence="3" id="KW-1185">Reference proteome</keyword>
<accession>A0ABQ3U414</accession>
<dbReference type="Pfam" id="PF10138">
    <property type="entry name" value="vWA-TerF-like"/>
    <property type="match status" value="1"/>
</dbReference>
<dbReference type="InterPro" id="IPR002035">
    <property type="entry name" value="VWF_A"/>
</dbReference>
<dbReference type="InterPro" id="IPR019303">
    <property type="entry name" value="vWA_TerF_C"/>
</dbReference>
<evidence type="ECO:0000313" key="3">
    <source>
        <dbReference type="Proteomes" id="UP001054854"/>
    </source>
</evidence>
<dbReference type="Proteomes" id="UP001054854">
    <property type="component" value="Unassembled WGS sequence"/>
</dbReference>
<dbReference type="Gene3D" id="3.40.50.410">
    <property type="entry name" value="von Willebrand factor, type A domain"/>
    <property type="match status" value="1"/>
</dbReference>
<comment type="caution">
    <text evidence="2">The sequence shown here is derived from an EMBL/GenBank/DDBJ whole genome shotgun (WGS) entry which is preliminary data.</text>
</comment>
<evidence type="ECO:0000259" key="1">
    <source>
        <dbReference type="PROSITE" id="PS50234"/>
    </source>
</evidence>
<dbReference type="CDD" id="cd00198">
    <property type="entry name" value="vWFA"/>
    <property type="match status" value="1"/>
</dbReference>
<dbReference type="EMBL" id="BNEK01000005">
    <property type="protein sequence ID" value="GHJ30121.1"/>
    <property type="molecule type" value="Genomic_DNA"/>
</dbReference>
<protein>
    <submittedName>
        <fullName evidence="2">Toxic cation resistance protein</fullName>
    </submittedName>
</protein>
<proteinExistence type="predicted"/>
<organism evidence="2 3">
    <name type="scientific">Streptomyces hygroscopicus</name>
    <dbReference type="NCBI Taxonomy" id="1912"/>
    <lineage>
        <taxon>Bacteria</taxon>
        <taxon>Bacillati</taxon>
        <taxon>Actinomycetota</taxon>
        <taxon>Actinomycetes</taxon>
        <taxon>Kitasatosporales</taxon>
        <taxon>Streptomycetaceae</taxon>
        <taxon>Streptomyces</taxon>
        <taxon>Streptomyces violaceusniger group</taxon>
    </lineage>
</organism>
<name>A0ABQ3U414_STRHY</name>
<reference evidence="2" key="1">
    <citation type="submission" date="2024-05" db="EMBL/GenBank/DDBJ databases">
        <title>Whole genome shotgun sequence of Streptomyces hygroscopicus NBRC 113678.</title>
        <authorList>
            <person name="Komaki H."/>
            <person name="Tamura T."/>
        </authorList>
    </citation>
    <scope>NUCLEOTIDE SEQUENCE</scope>
    <source>
        <strain evidence="2">N11-34</strain>
    </source>
</reference>
<dbReference type="SUPFAM" id="SSF53300">
    <property type="entry name" value="vWA-like"/>
    <property type="match status" value="1"/>
</dbReference>
<dbReference type="SMART" id="SM00327">
    <property type="entry name" value="VWA"/>
    <property type="match status" value="1"/>
</dbReference>